<evidence type="ECO:0000313" key="3">
    <source>
        <dbReference type="Proteomes" id="UP001154078"/>
    </source>
</evidence>
<reference evidence="2" key="1">
    <citation type="submission" date="2021-12" db="EMBL/GenBank/DDBJ databases">
        <authorList>
            <person name="King R."/>
        </authorList>
    </citation>
    <scope>NUCLEOTIDE SEQUENCE</scope>
</reference>
<feature type="compositionally biased region" description="Basic residues" evidence="1">
    <location>
        <begin position="1"/>
        <end position="12"/>
    </location>
</feature>
<dbReference type="AlphaFoldDB" id="A0A9P0AQC1"/>
<feature type="region of interest" description="Disordered" evidence="1">
    <location>
        <begin position="249"/>
        <end position="272"/>
    </location>
</feature>
<feature type="compositionally biased region" description="Polar residues" evidence="1">
    <location>
        <begin position="249"/>
        <end position="258"/>
    </location>
</feature>
<sequence>MVRKRNKRKSRGKIYQSDESDDEVKSDSPVPEEPVQKTYSLRKRSRPNFSEGFEYDLDDDGCIEKLESEDEEFVLEGGNDEGVLPQLELEPSEGDEFVNESTYVKKIEPEKTTEVKPDELIDFEDMIRADIVVNSNIIDYDNLIEKSEIKVLQFNKPIEEKPASKLPGKKRGRKPKNYNETNSVENGHSIFQDLLVPMIESTTHNDSNSSDDLPLAVAFRRQSKSEDTIPNGQNDTDIAAINTDITSEADNLNGNSSPMKLVPSVESQGSEDDVVLVEEPQQIIVLDDD</sequence>
<evidence type="ECO:0000313" key="2">
    <source>
        <dbReference type="EMBL" id="CAH0545752.1"/>
    </source>
</evidence>
<dbReference type="OrthoDB" id="6780283at2759"/>
<dbReference type="EMBL" id="OV121132">
    <property type="protein sequence ID" value="CAH0545752.1"/>
    <property type="molecule type" value="Genomic_DNA"/>
</dbReference>
<keyword evidence="3" id="KW-1185">Reference proteome</keyword>
<protein>
    <submittedName>
        <fullName evidence="2">Uncharacterized protein</fullName>
    </submittedName>
</protein>
<feature type="region of interest" description="Disordered" evidence="1">
    <location>
        <begin position="161"/>
        <end position="184"/>
    </location>
</feature>
<proteinExistence type="predicted"/>
<feature type="compositionally biased region" description="Basic residues" evidence="1">
    <location>
        <begin position="167"/>
        <end position="176"/>
    </location>
</feature>
<evidence type="ECO:0000256" key="1">
    <source>
        <dbReference type="SAM" id="MobiDB-lite"/>
    </source>
</evidence>
<organism evidence="2 3">
    <name type="scientific">Brassicogethes aeneus</name>
    <name type="common">Rape pollen beetle</name>
    <name type="synonym">Meligethes aeneus</name>
    <dbReference type="NCBI Taxonomy" id="1431903"/>
    <lineage>
        <taxon>Eukaryota</taxon>
        <taxon>Metazoa</taxon>
        <taxon>Ecdysozoa</taxon>
        <taxon>Arthropoda</taxon>
        <taxon>Hexapoda</taxon>
        <taxon>Insecta</taxon>
        <taxon>Pterygota</taxon>
        <taxon>Neoptera</taxon>
        <taxon>Endopterygota</taxon>
        <taxon>Coleoptera</taxon>
        <taxon>Polyphaga</taxon>
        <taxon>Cucujiformia</taxon>
        <taxon>Nitidulidae</taxon>
        <taxon>Meligethinae</taxon>
        <taxon>Brassicogethes</taxon>
    </lineage>
</organism>
<accession>A0A9P0AQC1</accession>
<gene>
    <name evidence="2" type="ORF">MELIAE_LOCUS82</name>
</gene>
<feature type="region of interest" description="Disordered" evidence="1">
    <location>
        <begin position="1"/>
        <end position="43"/>
    </location>
</feature>
<name>A0A9P0AQC1_BRAAE</name>
<dbReference type="Proteomes" id="UP001154078">
    <property type="component" value="Chromosome 1"/>
</dbReference>